<feature type="transmembrane region" description="Helical" evidence="6">
    <location>
        <begin position="237"/>
        <end position="260"/>
    </location>
</feature>
<evidence type="ECO:0000256" key="6">
    <source>
        <dbReference type="SAM" id="Phobius"/>
    </source>
</evidence>
<dbReference type="STRING" id="290398.Csal_1685"/>
<evidence type="ECO:0000313" key="8">
    <source>
        <dbReference type="Proteomes" id="UP000000239"/>
    </source>
</evidence>
<evidence type="ECO:0000256" key="4">
    <source>
        <dbReference type="ARBA" id="ARBA00022989"/>
    </source>
</evidence>
<dbReference type="EMBL" id="CP000285">
    <property type="protein sequence ID" value="ABE59037.1"/>
    <property type="molecule type" value="Genomic_DNA"/>
</dbReference>
<feature type="transmembrane region" description="Helical" evidence="6">
    <location>
        <begin position="380"/>
        <end position="399"/>
    </location>
</feature>
<feature type="transmembrane region" description="Helical" evidence="6">
    <location>
        <begin position="346"/>
        <end position="368"/>
    </location>
</feature>
<accession>Q1QWX1</accession>
<feature type="transmembrane region" description="Helical" evidence="6">
    <location>
        <begin position="405"/>
        <end position="424"/>
    </location>
</feature>
<dbReference type="AlphaFoldDB" id="Q1QWX1"/>
<dbReference type="eggNOG" id="COG2244">
    <property type="taxonomic scope" value="Bacteria"/>
</dbReference>
<keyword evidence="3 6" id="KW-0812">Transmembrane</keyword>
<dbReference type="HOGENOM" id="CLU_022017_5_3_6"/>
<dbReference type="InterPro" id="IPR050833">
    <property type="entry name" value="Poly_Biosynth_Transport"/>
</dbReference>
<proteinExistence type="predicted"/>
<feature type="transmembrane region" description="Helical" evidence="6">
    <location>
        <begin position="272"/>
        <end position="292"/>
    </location>
</feature>
<feature type="transmembrane region" description="Helical" evidence="6">
    <location>
        <begin position="156"/>
        <end position="175"/>
    </location>
</feature>
<keyword evidence="8" id="KW-1185">Reference proteome</keyword>
<dbReference type="Proteomes" id="UP000000239">
    <property type="component" value="Chromosome"/>
</dbReference>
<dbReference type="PANTHER" id="PTHR30250">
    <property type="entry name" value="PST FAMILY PREDICTED COLANIC ACID TRANSPORTER"/>
    <property type="match status" value="1"/>
</dbReference>
<keyword evidence="2" id="KW-1003">Cell membrane</keyword>
<dbReference type="KEGG" id="csa:Csal_1685"/>
<gene>
    <name evidence="7" type="ordered locus">Csal_1685</name>
</gene>
<dbReference type="RefSeq" id="WP_011506983.1">
    <property type="nucleotide sequence ID" value="NC_007963.1"/>
</dbReference>
<feature type="transmembrane region" description="Helical" evidence="6">
    <location>
        <begin position="46"/>
        <end position="66"/>
    </location>
</feature>
<feature type="transmembrane region" description="Helical" evidence="6">
    <location>
        <begin position="86"/>
        <end position="108"/>
    </location>
</feature>
<comment type="subcellular location">
    <subcellularLocation>
        <location evidence="1">Cell membrane</location>
        <topology evidence="1">Multi-pass membrane protein</topology>
    </subcellularLocation>
</comment>
<feature type="transmembrane region" description="Helical" evidence="6">
    <location>
        <begin position="120"/>
        <end position="144"/>
    </location>
</feature>
<evidence type="ECO:0000256" key="3">
    <source>
        <dbReference type="ARBA" id="ARBA00022692"/>
    </source>
</evidence>
<evidence type="ECO:0000256" key="1">
    <source>
        <dbReference type="ARBA" id="ARBA00004651"/>
    </source>
</evidence>
<keyword evidence="5 6" id="KW-0472">Membrane</keyword>
<feature type="transmembrane region" description="Helical" evidence="6">
    <location>
        <begin position="313"/>
        <end position="334"/>
    </location>
</feature>
<reference evidence="7 8" key="1">
    <citation type="journal article" date="2011" name="Stand. Genomic Sci.">
        <title>Complete genome sequence of the halophilic and highly halotolerant Chromohalobacter salexigens type strain (1H11(T)).</title>
        <authorList>
            <person name="Copeland A."/>
            <person name="O'Connor K."/>
            <person name="Lucas S."/>
            <person name="Lapidus A."/>
            <person name="Berry K.W."/>
            <person name="Detter J.C."/>
            <person name="Del Rio T.G."/>
            <person name="Hammon N."/>
            <person name="Dalin E."/>
            <person name="Tice H."/>
            <person name="Pitluck S."/>
            <person name="Bruce D."/>
            <person name="Goodwin L."/>
            <person name="Han C."/>
            <person name="Tapia R."/>
            <person name="Saunders E."/>
            <person name="Schmutz J."/>
            <person name="Brettin T."/>
            <person name="Larimer F."/>
            <person name="Land M."/>
            <person name="Hauser L."/>
            <person name="Vargas C."/>
            <person name="Nieto J.J."/>
            <person name="Kyrpides N.C."/>
            <person name="Ivanova N."/>
            <person name="Goker M."/>
            <person name="Klenk H.P."/>
            <person name="Csonka L.N."/>
            <person name="Woyke T."/>
        </authorList>
    </citation>
    <scope>NUCLEOTIDE SEQUENCE [LARGE SCALE GENOMIC DNA]</scope>
    <source>
        <strain evidence="8">ATCC BAA-138 / DSM 3043 / CIP 106854 / NCIMB 13768 / 1H11</strain>
    </source>
</reference>
<dbReference type="PANTHER" id="PTHR30250:SF11">
    <property type="entry name" value="O-ANTIGEN TRANSPORTER-RELATED"/>
    <property type="match status" value="1"/>
</dbReference>
<dbReference type="GO" id="GO:0005886">
    <property type="term" value="C:plasma membrane"/>
    <property type="evidence" value="ECO:0007669"/>
    <property type="project" value="UniProtKB-SubCell"/>
</dbReference>
<dbReference type="OrthoDB" id="5785171at2"/>
<dbReference type="GeneID" id="95336073"/>
<evidence type="ECO:0000256" key="5">
    <source>
        <dbReference type="ARBA" id="ARBA00023136"/>
    </source>
</evidence>
<feature type="transmembrane region" description="Helical" evidence="6">
    <location>
        <begin position="20"/>
        <end position="40"/>
    </location>
</feature>
<organism evidence="7 8">
    <name type="scientific">Chromohalobacter israelensis (strain ATCC BAA-138 / DSM 3043 / CIP 106854 / NCIMB 13768 / 1H11)</name>
    <name type="common">Chromohalobacter salexigens</name>
    <dbReference type="NCBI Taxonomy" id="290398"/>
    <lineage>
        <taxon>Bacteria</taxon>
        <taxon>Pseudomonadati</taxon>
        <taxon>Pseudomonadota</taxon>
        <taxon>Gammaproteobacteria</taxon>
        <taxon>Oceanospirillales</taxon>
        <taxon>Halomonadaceae</taxon>
        <taxon>Chromohalobacter</taxon>
    </lineage>
</organism>
<evidence type="ECO:0000256" key="2">
    <source>
        <dbReference type="ARBA" id="ARBA00022475"/>
    </source>
</evidence>
<dbReference type="InterPro" id="IPR002797">
    <property type="entry name" value="Polysacc_synth"/>
</dbReference>
<protein>
    <submittedName>
        <fullName evidence="7">Polysaccharide biosynthesis protein</fullName>
    </submittedName>
</protein>
<keyword evidence="4 6" id="KW-1133">Transmembrane helix</keyword>
<feature type="transmembrane region" description="Helical" evidence="6">
    <location>
        <begin position="187"/>
        <end position="208"/>
    </location>
</feature>
<evidence type="ECO:0000313" key="7">
    <source>
        <dbReference type="EMBL" id="ABE59037.1"/>
    </source>
</evidence>
<dbReference type="Pfam" id="PF01943">
    <property type="entry name" value="Polysacc_synt"/>
    <property type="match status" value="1"/>
</dbReference>
<name>Q1QWX1_CHRI1</name>
<sequence length="441" mass="47622">MSIKHYVSGEMFLALMRTSLARGIAALGTLLLGIVLGRLYGAGGVGVFALAQSVLLGAGILARYGLDNTLMRYVGRNYESRNVLIYLQWACRKASILSLVAAVAILLMRDWVAWVFGAPALASVLVGIGVAVPAFTVSFVLSGFMKGIRKPATANLLENGAISLVAAVLIISVHWWKGGGQLEMAGWAMAIAAWVVLVQGVWQVYRWFGLSNSKGREQGLEDELIARSEFTRTSQSFLVMSLAQFVQQVVSIMIAGVFLSNDDLGLFKAAERVALLISFVLLVINAVFPPRFAKLYHQGDMKGLSHLARQGAALGLMMAAPLLAVCLFFPSWVLGWFGPDFGEASLLLRILAIAQLINVATGSVGYLLNMTGHEKLMRNIALVCNVSGVLLLFLALPILGVLGAAISLAVMILSQNIVALIFVWRRLRIWTLPCPNFLNST</sequence>